<reference evidence="1" key="1">
    <citation type="journal article" date="2021" name="Nat. Commun.">
        <title>Genomic analyses provide insights into spinach domestication and the genetic basis of agronomic traits.</title>
        <authorList>
            <person name="Cai X."/>
            <person name="Sun X."/>
            <person name="Xu C."/>
            <person name="Sun H."/>
            <person name="Wang X."/>
            <person name="Ge C."/>
            <person name="Zhang Z."/>
            <person name="Wang Q."/>
            <person name="Fei Z."/>
            <person name="Jiao C."/>
            <person name="Wang Q."/>
        </authorList>
    </citation>
    <scope>NUCLEOTIDE SEQUENCE [LARGE SCALE GENOMIC DNA]</scope>
    <source>
        <strain evidence="1">cv. Varoflay</strain>
    </source>
</reference>
<evidence type="ECO:0000313" key="2">
    <source>
        <dbReference type="RefSeq" id="XP_056686327.1"/>
    </source>
</evidence>
<name>A0ABM3QSH6_SPIOL</name>
<reference evidence="2" key="2">
    <citation type="submission" date="2025-08" db="UniProtKB">
        <authorList>
            <consortium name="RefSeq"/>
        </authorList>
    </citation>
    <scope>IDENTIFICATION</scope>
    <source>
        <tissue evidence="2">Leaf</tissue>
    </source>
</reference>
<keyword evidence="1" id="KW-1185">Reference proteome</keyword>
<sequence>MTDPVSRENYEKYGHLDGRRGFQMGIALPHFLLNIEETDNTYARNIANLVNKVCMLARETGAEYQKHSLRASCIQCLSVMEEVTRLWRGTITGLTAIPVVARMEECEAENAPMCGDISPF</sequence>
<evidence type="ECO:0000313" key="1">
    <source>
        <dbReference type="Proteomes" id="UP000813463"/>
    </source>
</evidence>
<protein>
    <submittedName>
        <fullName evidence="2">Uncharacterized protein isoform X1</fullName>
    </submittedName>
</protein>
<dbReference type="RefSeq" id="XP_056686327.1">
    <property type="nucleotide sequence ID" value="XM_056830349.1"/>
</dbReference>
<dbReference type="GeneID" id="110800808"/>
<dbReference type="Proteomes" id="UP000813463">
    <property type="component" value="Chromosome 1"/>
</dbReference>
<gene>
    <name evidence="2" type="primary">LOC110800808</name>
</gene>
<organism evidence="1 2">
    <name type="scientific">Spinacia oleracea</name>
    <name type="common">Spinach</name>
    <dbReference type="NCBI Taxonomy" id="3562"/>
    <lineage>
        <taxon>Eukaryota</taxon>
        <taxon>Viridiplantae</taxon>
        <taxon>Streptophyta</taxon>
        <taxon>Embryophyta</taxon>
        <taxon>Tracheophyta</taxon>
        <taxon>Spermatophyta</taxon>
        <taxon>Magnoliopsida</taxon>
        <taxon>eudicotyledons</taxon>
        <taxon>Gunneridae</taxon>
        <taxon>Pentapetalae</taxon>
        <taxon>Caryophyllales</taxon>
        <taxon>Chenopodiaceae</taxon>
        <taxon>Chenopodioideae</taxon>
        <taxon>Anserineae</taxon>
        <taxon>Spinacia</taxon>
    </lineage>
</organism>
<accession>A0ABM3QSH6</accession>
<proteinExistence type="predicted"/>